<dbReference type="InterPro" id="IPR006640">
    <property type="entry name" value="SprT-like_domain"/>
</dbReference>
<accession>A0AAV9WIS2</accession>
<feature type="compositionally biased region" description="Acidic residues" evidence="1">
    <location>
        <begin position="99"/>
        <end position="111"/>
    </location>
</feature>
<organism evidence="3 4">
    <name type="scientific">Arthrobotrys musiformis</name>
    <dbReference type="NCBI Taxonomy" id="47236"/>
    <lineage>
        <taxon>Eukaryota</taxon>
        <taxon>Fungi</taxon>
        <taxon>Dikarya</taxon>
        <taxon>Ascomycota</taxon>
        <taxon>Pezizomycotina</taxon>
        <taxon>Orbiliomycetes</taxon>
        <taxon>Orbiliales</taxon>
        <taxon>Orbiliaceae</taxon>
        <taxon>Arthrobotrys</taxon>
    </lineage>
</organism>
<feature type="compositionally biased region" description="Low complexity" evidence="1">
    <location>
        <begin position="17"/>
        <end position="33"/>
    </location>
</feature>
<dbReference type="GO" id="GO:0005634">
    <property type="term" value="C:nucleus"/>
    <property type="evidence" value="ECO:0007669"/>
    <property type="project" value="TreeGrafter"/>
</dbReference>
<dbReference type="EMBL" id="JAVHJL010000002">
    <property type="protein sequence ID" value="KAK6509426.1"/>
    <property type="molecule type" value="Genomic_DNA"/>
</dbReference>
<feature type="compositionally biased region" description="Polar residues" evidence="1">
    <location>
        <begin position="196"/>
        <end position="205"/>
    </location>
</feature>
<feature type="compositionally biased region" description="Pro residues" evidence="1">
    <location>
        <begin position="177"/>
        <end position="189"/>
    </location>
</feature>
<feature type="compositionally biased region" description="Polar residues" evidence="1">
    <location>
        <begin position="41"/>
        <end position="54"/>
    </location>
</feature>
<dbReference type="AlphaFoldDB" id="A0AAV9WIS2"/>
<feature type="compositionally biased region" description="Low complexity" evidence="1">
    <location>
        <begin position="127"/>
        <end position="138"/>
    </location>
</feature>
<comment type="caution">
    <text evidence="3">The sequence shown here is derived from an EMBL/GenBank/DDBJ whole genome shotgun (WGS) entry which is preliminary data.</text>
</comment>
<dbReference type="GO" id="GO:0006950">
    <property type="term" value="P:response to stress"/>
    <property type="evidence" value="ECO:0007669"/>
    <property type="project" value="UniProtKB-ARBA"/>
</dbReference>
<dbReference type="PANTHER" id="PTHR23099:SF0">
    <property type="entry name" value="GERM CELL NUCLEAR ACIDIC PROTEIN"/>
    <property type="match status" value="1"/>
</dbReference>
<evidence type="ECO:0000313" key="4">
    <source>
        <dbReference type="Proteomes" id="UP001370758"/>
    </source>
</evidence>
<dbReference type="Proteomes" id="UP001370758">
    <property type="component" value="Unassembled WGS sequence"/>
</dbReference>
<feature type="region of interest" description="Disordered" evidence="1">
    <location>
        <begin position="1"/>
        <end position="214"/>
    </location>
</feature>
<proteinExistence type="predicted"/>
<keyword evidence="4" id="KW-1185">Reference proteome</keyword>
<feature type="compositionally biased region" description="Low complexity" evidence="1">
    <location>
        <begin position="147"/>
        <end position="165"/>
    </location>
</feature>
<sequence length="642" mass="71268">MVRLALNQTTHEEWLAQNSVSPSSSRSSPQQNQDADAEDTTFFSCNEDSISVPQLTEDHSNAEDNDDENDTSILPADLSADISVEGPKTPFTPRAQTIIDDDSEDEDEDDVIFGGSRRTPFVLGAGKSISKISPEIPIAVDEDSEDSASQSDNDIQSFNDSQSDNGSEDSDGSEFLPSPPRDQPSPPPQKAKTPRTPFSVSSPTKLNRIGSKPVPAFLRRLQGIQKETPDVDNQVLEEIQPTPRKQRPRISLKRDPTLAVVSSLPSLSNDEIDTLSREMGDLAVDGEHVLEHTPNRFKRPPKIVQRTSSRIFDLSDSESEPEIKETPKPSSKVTSTPRKTTAMTPRTTSKSGKPLAAKTIERLKKKDFEENKESIAKEYLQLLDDTVNNGAVGRLTAATGGIQLVWTNSKQTTAGTCQTVRYSAGLGEERTSAYFSCVITLESKVCDDVQRIKDTLAHEYTHACVDILEIDRRQLKNEGPHGRLFKTWAKKVGKAMNIETPETCHNLEINYKFEYQCTICDRVYKAHSRKPAWTTSKGCELCKVPLIQIKPVPRTAKGPTPYQAFQKETFAKLKQDLPPGTPFSLAKMQKEVNRLWKEEKSRGTVDSPLKKAGLGIDDAEFGIDENETSFTRFEKLVITIDD</sequence>
<reference evidence="3 4" key="1">
    <citation type="submission" date="2023-08" db="EMBL/GenBank/DDBJ databases">
        <authorList>
            <person name="Palmer J.M."/>
        </authorList>
    </citation>
    <scope>NUCLEOTIDE SEQUENCE [LARGE SCALE GENOMIC DNA]</scope>
    <source>
        <strain evidence="3 4">TWF481</strain>
    </source>
</reference>
<protein>
    <recommendedName>
        <fullName evidence="2">SprT-like domain-containing protein</fullName>
    </recommendedName>
</protein>
<evidence type="ECO:0000313" key="3">
    <source>
        <dbReference type="EMBL" id="KAK6509426.1"/>
    </source>
</evidence>
<dbReference type="PANTHER" id="PTHR23099">
    <property type="entry name" value="TRANSCRIPTIONAL REGULATOR"/>
    <property type="match status" value="1"/>
</dbReference>
<feature type="domain" description="SprT-like" evidence="2">
    <location>
        <begin position="377"/>
        <end position="549"/>
    </location>
</feature>
<evidence type="ECO:0000256" key="1">
    <source>
        <dbReference type="SAM" id="MobiDB-lite"/>
    </source>
</evidence>
<feature type="compositionally biased region" description="Polar residues" evidence="1">
    <location>
        <begin position="328"/>
        <end position="351"/>
    </location>
</feature>
<gene>
    <name evidence="3" type="ORF">TWF481_004171</name>
</gene>
<evidence type="ECO:0000259" key="2">
    <source>
        <dbReference type="SMART" id="SM00731"/>
    </source>
</evidence>
<name>A0AAV9WIS2_9PEZI</name>
<dbReference type="SMART" id="SM00731">
    <property type="entry name" value="SprT"/>
    <property type="match status" value="1"/>
</dbReference>
<dbReference type="Pfam" id="PF10263">
    <property type="entry name" value="SprT-like"/>
    <property type="match status" value="1"/>
</dbReference>
<feature type="region of interest" description="Disordered" evidence="1">
    <location>
        <begin position="300"/>
        <end position="354"/>
    </location>
</feature>